<dbReference type="Gene3D" id="1.10.8.260">
    <property type="entry name" value="HI0933 insert domain-like"/>
    <property type="match status" value="1"/>
</dbReference>
<dbReference type="InterPro" id="IPR004792">
    <property type="entry name" value="BaiN-like"/>
</dbReference>
<dbReference type="SUPFAM" id="SSF160996">
    <property type="entry name" value="HI0933 insert domain-like"/>
    <property type="match status" value="1"/>
</dbReference>
<dbReference type="InterPro" id="IPR057661">
    <property type="entry name" value="RsdA/BaiN/AoA(So)_Rossmann"/>
</dbReference>
<dbReference type="InterPro" id="IPR023166">
    <property type="entry name" value="BaiN-like_dom_sf"/>
</dbReference>
<evidence type="ECO:0000313" key="7">
    <source>
        <dbReference type="Proteomes" id="UP000199394"/>
    </source>
</evidence>
<dbReference type="InterPro" id="IPR036188">
    <property type="entry name" value="FAD/NAD-bd_sf"/>
</dbReference>
<dbReference type="NCBIfam" id="TIGR00275">
    <property type="entry name" value="aminoacetone oxidase family FAD-binding enzyme"/>
    <property type="match status" value="1"/>
</dbReference>
<dbReference type="Pfam" id="PF03486">
    <property type="entry name" value="HI0933_like"/>
    <property type="match status" value="2"/>
</dbReference>
<proteinExistence type="predicted"/>
<dbReference type="Gene3D" id="2.40.30.10">
    <property type="entry name" value="Translation factors"/>
    <property type="match status" value="1"/>
</dbReference>
<dbReference type="SUPFAM" id="SSF51905">
    <property type="entry name" value="FAD/NAD(P)-binding domain"/>
    <property type="match status" value="1"/>
</dbReference>
<reference evidence="6 7" key="1">
    <citation type="submission" date="2016-10" db="EMBL/GenBank/DDBJ databases">
        <authorList>
            <person name="de Groot N.N."/>
        </authorList>
    </citation>
    <scope>NUCLEOTIDE SEQUENCE [LARGE SCALE GENOMIC DNA]</scope>
    <source>
        <strain evidence="6 7">SR12</strain>
    </source>
</reference>
<organism evidence="6 7">
    <name type="scientific">Eubacterium aggregans</name>
    <dbReference type="NCBI Taxonomy" id="81409"/>
    <lineage>
        <taxon>Bacteria</taxon>
        <taxon>Bacillati</taxon>
        <taxon>Bacillota</taxon>
        <taxon>Clostridia</taxon>
        <taxon>Eubacteriales</taxon>
        <taxon>Eubacteriaceae</taxon>
        <taxon>Eubacterium</taxon>
    </lineage>
</organism>
<name>A0A1H4CZA6_9FIRM</name>
<accession>A0A1H4CZA6</accession>
<dbReference type="OrthoDB" id="9773233at2"/>
<dbReference type="PRINTS" id="PR00368">
    <property type="entry name" value="FADPNR"/>
</dbReference>
<feature type="domain" description="RsdA/BaiN/AoA(So)-like Rossmann fold-like" evidence="4">
    <location>
        <begin position="66"/>
        <end position="385"/>
    </location>
</feature>
<dbReference type="InterPro" id="IPR055178">
    <property type="entry name" value="RsdA/BaiN/AoA(So)-like_dom"/>
</dbReference>
<dbReference type="Gene3D" id="3.50.50.60">
    <property type="entry name" value="FAD/NAD(P)-binding domain"/>
    <property type="match status" value="2"/>
</dbReference>
<evidence type="ECO:0000259" key="4">
    <source>
        <dbReference type="Pfam" id="PF03486"/>
    </source>
</evidence>
<dbReference type="PANTHER" id="PTHR42887">
    <property type="entry name" value="OS12G0638800 PROTEIN"/>
    <property type="match status" value="1"/>
</dbReference>
<dbReference type="AlphaFoldDB" id="A0A1H4CZA6"/>
<dbReference type="Proteomes" id="UP000199394">
    <property type="component" value="Unassembled WGS sequence"/>
</dbReference>
<evidence type="ECO:0000256" key="1">
    <source>
        <dbReference type="ARBA" id="ARBA00001974"/>
    </source>
</evidence>
<feature type="domain" description="RsdA/BaiN/AoA(So)-like Rossmann fold-like" evidence="4">
    <location>
        <begin position="7"/>
        <end position="59"/>
    </location>
</feature>
<evidence type="ECO:0000256" key="3">
    <source>
        <dbReference type="ARBA" id="ARBA00022827"/>
    </source>
</evidence>
<gene>
    <name evidence="6" type="ORF">SAMN04515656_11916</name>
</gene>
<dbReference type="STRING" id="81409.SAMN04515656_11916"/>
<protein>
    <recommendedName>
        <fullName evidence="8">Aminoacetone oxidase family FAD-binding enzyme</fullName>
    </recommendedName>
</protein>
<keyword evidence="2" id="KW-0285">Flavoprotein</keyword>
<comment type="cofactor">
    <cofactor evidence="1">
        <name>FAD</name>
        <dbReference type="ChEBI" id="CHEBI:57692"/>
    </cofactor>
</comment>
<keyword evidence="7" id="KW-1185">Reference proteome</keyword>
<dbReference type="PANTHER" id="PTHR42887:SF2">
    <property type="entry name" value="OS12G0638800 PROTEIN"/>
    <property type="match status" value="1"/>
</dbReference>
<feature type="domain" description="RsdA/BaiN/AoA(So)-like insert" evidence="5">
    <location>
        <begin position="187"/>
        <end position="332"/>
    </location>
</feature>
<dbReference type="Pfam" id="PF22780">
    <property type="entry name" value="HI0933_like_1st"/>
    <property type="match status" value="1"/>
</dbReference>
<evidence type="ECO:0000256" key="2">
    <source>
        <dbReference type="ARBA" id="ARBA00022630"/>
    </source>
</evidence>
<evidence type="ECO:0008006" key="8">
    <source>
        <dbReference type="Google" id="ProtNLM"/>
    </source>
</evidence>
<dbReference type="RefSeq" id="WP_090308542.1">
    <property type="nucleotide sequence ID" value="NZ_FNRK01000019.1"/>
</dbReference>
<keyword evidence="3" id="KW-0274">FAD</keyword>
<evidence type="ECO:0000259" key="5">
    <source>
        <dbReference type="Pfam" id="PF22780"/>
    </source>
</evidence>
<evidence type="ECO:0000313" key="6">
    <source>
        <dbReference type="EMBL" id="SEA65774.1"/>
    </source>
</evidence>
<dbReference type="PRINTS" id="PR00411">
    <property type="entry name" value="PNDRDTASEI"/>
</dbReference>
<dbReference type="EMBL" id="FNRK01000019">
    <property type="protein sequence ID" value="SEA65774.1"/>
    <property type="molecule type" value="Genomic_DNA"/>
</dbReference>
<sequence length="391" mass="42490">MSLNIYDLIIIGGGAAGMAAALEAVGQYPEARVAILEKKDALGKKLRATGNGRCNLSNGAIPGVDKTIAFFEDQGIPVRSDDTGRLYPFSESAPGVAETLARRIQTAGIQVFTEAAVVAMTRKGEGFHLKTEDQSYTARRVLLATGGKAGPAYGCSGDGYTLAKSLGHQVTKTLPVLTGVICEDLPKALKGVRVKGRLTLYWEEEPVFVEAGEVQLTDYGISGICVFNLSRYLVYRDERRLSPYTITLDIYPGESFYPFLMKQYDYFGESHCLDLLGGMLKPPLAKWVLSQWGMTGMQPLKDCTPEDFARLEECLHALVMKPSGVMGFKMAQCTAGGIPWDEVNPRTLESRLVPGLYFAGEILDYDGPCGGYNLDYAFRTGRQAAVAALSK</sequence>